<dbReference type="InterPro" id="IPR001173">
    <property type="entry name" value="Glyco_trans_2-like"/>
</dbReference>
<dbReference type="Proteomes" id="UP000471152">
    <property type="component" value="Unassembled WGS sequence"/>
</dbReference>
<dbReference type="Gene3D" id="3.90.550.10">
    <property type="entry name" value="Spore Coat Polysaccharide Biosynthesis Protein SpsA, Chain A"/>
    <property type="match status" value="1"/>
</dbReference>
<dbReference type="Pfam" id="PF13489">
    <property type="entry name" value="Methyltransf_23"/>
    <property type="match status" value="1"/>
</dbReference>
<reference evidence="6 8" key="2">
    <citation type="submission" date="2020-02" db="EMBL/GenBank/DDBJ databases">
        <title>The WGS of Modestobacter muralis DSM 100205.</title>
        <authorList>
            <person name="Jiang Z."/>
        </authorList>
    </citation>
    <scope>NUCLEOTIDE SEQUENCE [LARGE SCALE GENOMIC DNA]</scope>
    <source>
        <strain evidence="6 8">DSM 100205</strain>
    </source>
</reference>
<comment type="similarity">
    <text evidence="1">Belongs to the glycosyltransferase 2 family.</text>
</comment>
<dbReference type="SUPFAM" id="SSF53448">
    <property type="entry name" value="Nucleotide-diphospho-sugar transferases"/>
    <property type="match status" value="1"/>
</dbReference>
<name>A0A6P0ES61_9ACTN</name>
<reference evidence="5 7" key="1">
    <citation type="submission" date="2020-01" db="EMBL/GenBank/DDBJ databases">
        <title>the WGS Modestobacter muralis CPCC 204518.</title>
        <authorList>
            <person name="Jiang Z."/>
        </authorList>
    </citation>
    <scope>NUCLEOTIDE SEQUENCE [LARGE SCALE GENOMIC DNA]</scope>
    <source>
        <strain evidence="5 7">DSM 100205</strain>
    </source>
</reference>
<keyword evidence="2" id="KW-0328">Glycosyltransferase</keyword>
<keyword evidence="3 5" id="KW-0808">Transferase</keyword>
<gene>
    <name evidence="6" type="ORF">G3R41_10500</name>
    <name evidence="5" type="ORF">GCU67_09845</name>
</gene>
<dbReference type="RefSeq" id="WP_163611053.1">
    <property type="nucleotide sequence ID" value="NZ_JAAGWB010000025.1"/>
</dbReference>
<dbReference type="CDD" id="cd00761">
    <property type="entry name" value="Glyco_tranf_GTA_type"/>
    <property type="match status" value="1"/>
</dbReference>
<evidence type="ECO:0000313" key="8">
    <source>
        <dbReference type="Proteomes" id="UP000471152"/>
    </source>
</evidence>
<evidence type="ECO:0000313" key="7">
    <source>
        <dbReference type="Proteomes" id="UP000468828"/>
    </source>
</evidence>
<evidence type="ECO:0000256" key="3">
    <source>
        <dbReference type="ARBA" id="ARBA00022679"/>
    </source>
</evidence>
<evidence type="ECO:0000259" key="4">
    <source>
        <dbReference type="Pfam" id="PF00535"/>
    </source>
</evidence>
<dbReference type="InterPro" id="IPR050834">
    <property type="entry name" value="Glycosyltransf_2"/>
</dbReference>
<organism evidence="5 7">
    <name type="scientific">Modestobacter muralis</name>
    <dbReference type="NCBI Taxonomy" id="1608614"/>
    <lineage>
        <taxon>Bacteria</taxon>
        <taxon>Bacillati</taxon>
        <taxon>Actinomycetota</taxon>
        <taxon>Actinomycetes</taxon>
        <taxon>Geodermatophilales</taxon>
        <taxon>Geodermatophilaceae</taxon>
        <taxon>Modestobacter</taxon>
    </lineage>
</organism>
<protein>
    <submittedName>
        <fullName evidence="5">Glycosyltransferase</fullName>
    </submittedName>
</protein>
<comment type="caution">
    <text evidence="5">The sequence shown here is derived from an EMBL/GenBank/DDBJ whole genome shotgun (WGS) entry which is preliminary data.</text>
</comment>
<dbReference type="SUPFAM" id="SSF53335">
    <property type="entry name" value="S-adenosyl-L-methionine-dependent methyltransferases"/>
    <property type="match status" value="1"/>
</dbReference>
<feature type="domain" description="Glycosyltransferase 2-like" evidence="4">
    <location>
        <begin position="10"/>
        <end position="126"/>
    </location>
</feature>
<dbReference type="InterPro" id="IPR029044">
    <property type="entry name" value="Nucleotide-diphossugar_trans"/>
</dbReference>
<evidence type="ECO:0000256" key="1">
    <source>
        <dbReference type="ARBA" id="ARBA00006739"/>
    </source>
</evidence>
<dbReference type="Pfam" id="PF00535">
    <property type="entry name" value="Glycos_transf_2"/>
    <property type="match status" value="1"/>
</dbReference>
<accession>A0A6P0ES61</accession>
<evidence type="ECO:0000256" key="2">
    <source>
        <dbReference type="ARBA" id="ARBA00022676"/>
    </source>
</evidence>
<proteinExistence type="inferred from homology"/>
<dbReference type="Gene3D" id="3.40.50.150">
    <property type="entry name" value="Vaccinia Virus protein VP39"/>
    <property type="match status" value="1"/>
</dbReference>
<dbReference type="AlphaFoldDB" id="A0A6P0ES61"/>
<dbReference type="PANTHER" id="PTHR43685:SF5">
    <property type="entry name" value="GLYCOSYLTRANSFERASE EPSE-RELATED"/>
    <property type="match status" value="1"/>
</dbReference>
<dbReference type="Proteomes" id="UP000468828">
    <property type="component" value="Unassembled WGS sequence"/>
</dbReference>
<dbReference type="EMBL" id="JAAGWH010000023">
    <property type="protein sequence ID" value="NEK94472.1"/>
    <property type="molecule type" value="Genomic_DNA"/>
</dbReference>
<dbReference type="EMBL" id="JAAGWB010000025">
    <property type="protein sequence ID" value="NEN51360.1"/>
    <property type="molecule type" value="Genomic_DNA"/>
</dbReference>
<sequence length="538" mass="58770">MSGARSDVVSVVMIFRDAVEFFDDAIRSVLAQDHPVELLLCDDGSGPASTAIARDWAALEPHRVRYLEHPGHGHRGMSATRNLGIRAARGDLVAFLDADDVWLPGHVAHEVALLEEHPEAGLVCGQAMEWHSWRPGATGDEWTPLPWPPGSVVPAPRMLTATLRRGAYRTPTCSLLVRRRLLEQVGGAADEFPGMFEDQALLAELHTAAPAVVSGTRTALYRRHAGSTTARSVQDGTYHPWTPNPSMETYLRWLEDRLANSPAGDDPELRTALEAALMPYRREPHDRSSPVEALTAGVLRVVRGARRRARDLGPVRMGTLRRLEPLSRQFGYDRGLPVDRHYVEQFLTENAHLISGQVLEVGDRAYTRRFGGDRVTRSDVLNIRAGHPDTTLVGDLADGEGLPSEAFDCIVLTQTLHLVHDLPAAIRTLHRMLRPGGSVLATFPGISPVSADEWAATWHWALTTVSAGRLFGDVFGTQSIEVGHHGNVLTSAAFLYGMAAHELRAHELAAIDPQFPMLITVRAFRPVTAAPGPVSPTG</sequence>
<dbReference type="InterPro" id="IPR029063">
    <property type="entry name" value="SAM-dependent_MTases_sf"/>
</dbReference>
<evidence type="ECO:0000313" key="6">
    <source>
        <dbReference type="EMBL" id="NEN51360.1"/>
    </source>
</evidence>
<dbReference type="PANTHER" id="PTHR43685">
    <property type="entry name" value="GLYCOSYLTRANSFERASE"/>
    <property type="match status" value="1"/>
</dbReference>
<evidence type="ECO:0000313" key="5">
    <source>
        <dbReference type="EMBL" id="NEK94472.1"/>
    </source>
</evidence>
<keyword evidence="7" id="KW-1185">Reference proteome</keyword>
<dbReference type="CDD" id="cd02440">
    <property type="entry name" value="AdoMet_MTases"/>
    <property type="match status" value="1"/>
</dbReference>
<dbReference type="GO" id="GO:0016757">
    <property type="term" value="F:glycosyltransferase activity"/>
    <property type="evidence" value="ECO:0007669"/>
    <property type="project" value="UniProtKB-KW"/>
</dbReference>